<dbReference type="PANTHER" id="PTHR12526">
    <property type="entry name" value="GLYCOSYLTRANSFERASE"/>
    <property type="match status" value="1"/>
</dbReference>
<evidence type="ECO:0000313" key="3">
    <source>
        <dbReference type="Proteomes" id="UP000239614"/>
    </source>
</evidence>
<dbReference type="SUPFAM" id="SSF53756">
    <property type="entry name" value="UDP-Glycosyltransferase/glycogen phosphorylase"/>
    <property type="match status" value="1"/>
</dbReference>
<dbReference type="InterPro" id="IPR019734">
    <property type="entry name" value="TPR_rpt"/>
</dbReference>
<dbReference type="SUPFAM" id="SSF48452">
    <property type="entry name" value="TPR-like"/>
    <property type="match status" value="1"/>
</dbReference>
<gene>
    <name evidence="2" type="ORF">CPAL_08570</name>
</gene>
<dbReference type="PANTHER" id="PTHR12526:SF630">
    <property type="entry name" value="GLYCOSYLTRANSFERASE"/>
    <property type="match status" value="1"/>
</dbReference>
<dbReference type="Gene3D" id="3.40.50.2000">
    <property type="entry name" value="Glycogen Phosphorylase B"/>
    <property type="match status" value="1"/>
</dbReference>
<organism evidence="2 3">
    <name type="scientific">Clostridium thermopalmarium DSM 5974</name>
    <dbReference type="NCBI Taxonomy" id="1121340"/>
    <lineage>
        <taxon>Bacteria</taxon>
        <taxon>Bacillati</taxon>
        <taxon>Bacillota</taxon>
        <taxon>Clostridia</taxon>
        <taxon>Eubacteriales</taxon>
        <taxon>Clostridiaceae</taxon>
        <taxon>Clostridium</taxon>
    </lineage>
</organism>
<dbReference type="Gene3D" id="1.25.40.10">
    <property type="entry name" value="Tetratricopeptide repeat domain"/>
    <property type="match status" value="1"/>
</dbReference>
<evidence type="ECO:0000313" key="2">
    <source>
        <dbReference type="EMBL" id="PRR74782.1"/>
    </source>
</evidence>
<comment type="caution">
    <text evidence="2">The sequence shown here is derived from an EMBL/GenBank/DDBJ whole genome shotgun (WGS) entry which is preliminary data.</text>
</comment>
<keyword evidence="3" id="KW-1185">Reference proteome</keyword>
<dbReference type="RefSeq" id="WP_106024144.1">
    <property type="nucleotide sequence ID" value="NZ_PVXN01000014.1"/>
</dbReference>
<dbReference type="InterPro" id="IPR001296">
    <property type="entry name" value="Glyco_trans_1"/>
</dbReference>
<dbReference type="Pfam" id="PF00534">
    <property type="entry name" value="Glycos_transf_1"/>
    <property type="match status" value="1"/>
</dbReference>
<protein>
    <submittedName>
        <fullName evidence="2">Glycosyl transferases group 1</fullName>
    </submittedName>
</protein>
<dbReference type="OrthoDB" id="6713581at2"/>
<dbReference type="SMART" id="SM00028">
    <property type="entry name" value="TPR"/>
    <property type="match status" value="2"/>
</dbReference>
<name>A0A2T0AVT9_9CLOT</name>
<accession>A0A2T0AVT9</accession>
<dbReference type="AlphaFoldDB" id="A0A2T0AVT9"/>
<reference evidence="2 3" key="1">
    <citation type="submission" date="2018-03" db="EMBL/GenBank/DDBJ databases">
        <title>Genome sequence of Clostridium thermopalmarium DSM 5974.</title>
        <authorList>
            <person name="Poehlein A."/>
            <person name="Daniel R."/>
        </authorList>
    </citation>
    <scope>NUCLEOTIDE SEQUENCE [LARGE SCALE GENOMIC DNA]</scope>
    <source>
        <strain evidence="2 3">DSM 5974</strain>
    </source>
</reference>
<proteinExistence type="predicted"/>
<dbReference type="Proteomes" id="UP000239614">
    <property type="component" value="Unassembled WGS sequence"/>
</dbReference>
<sequence length="695" mass="82051">MIKLYETYITPENYSIFNYYIKTNLKDLSEEDKKILMNNFMNSSVNTEYLNILDKSSLNMIKSEPNKILHLIDKFDIENIDTSGAKIILELILPIIKENNYFKYGSIIELKSFKRCVKFVLNRTLNLKEFDRFSNEELLSLLDKYLDICVHLITIGNKEALHGNEYRFCKCIIKAFEELQNKNLISAVKFIRDGVKEDSVMARPMRLFIDKIQKDNGIDTQSYESEINIMNNEMNIYSKKVKRNIEELITKGSLDEAFNLIQEYIEILPDDVEVYSMKAVILVMQNKLLEAKLVLEKGLKIDKNNFDLLYNLAYVYENLSEFNNSLRTYIKAIENCNDKDMINEINNIINKIKDEHKDEIKQRIVFFVKEGMDSFINDIISGLSQEFEVKKVITVNDTQIDEGMEWADICWFEWCDELIVYGSNLAKKHDKKIICRIHGYEVYTNYIRQVNWKNVDQLIIVAPHIRRIFEENTKDIDKGNLKINTVFCGVNVDKYKFEKRTKGFNLGYLGYINFKKNIPLTLDIFKKLHDIDNRYKLHIAGRFQDDRTLSYLIYFIKEHNLENSFKFYGWLDENEKIEWFKNIDYMIISSIDEGLCYAAAESMCSGIKPILHNCEGIKDHYDKKYIFDTLDEAVEMIVSNEYYSSEYRNFIKNKYSLKKELENIKTILNDLFKKKDENSIKIINNVNAEVSQIKK</sequence>
<dbReference type="GO" id="GO:0016757">
    <property type="term" value="F:glycosyltransferase activity"/>
    <property type="evidence" value="ECO:0007669"/>
    <property type="project" value="InterPro"/>
</dbReference>
<keyword evidence="2" id="KW-0808">Transferase</keyword>
<dbReference type="EMBL" id="PVXN01000014">
    <property type="protein sequence ID" value="PRR74782.1"/>
    <property type="molecule type" value="Genomic_DNA"/>
</dbReference>
<dbReference type="InterPro" id="IPR011990">
    <property type="entry name" value="TPR-like_helical_dom_sf"/>
</dbReference>
<feature type="domain" description="Glycosyl transferase family 1" evidence="1">
    <location>
        <begin position="496"/>
        <end position="619"/>
    </location>
</feature>
<dbReference type="CDD" id="cd03801">
    <property type="entry name" value="GT4_PimA-like"/>
    <property type="match status" value="1"/>
</dbReference>
<evidence type="ECO:0000259" key="1">
    <source>
        <dbReference type="Pfam" id="PF00534"/>
    </source>
</evidence>